<gene>
    <name evidence="1" type="ORF">K0M31_019878</name>
</gene>
<organism evidence="1 2">
    <name type="scientific">Melipona bicolor</name>
    <dbReference type="NCBI Taxonomy" id="60889"/>
    <lineage>
        <taxon>Eukaryota</taxon>
        <taxon>Metazoa</taxon>
        <taxon>Ecdysozoa</taxon>
        <taxon>Arthropoda</taxon>
        <taxon>Hexapoda</taxon>
        <taxon>Insecta</taxon>
        <taxon>Pterygota</taxon>
        <taxon>Neoptera</taxon>
        <taxon>Endopterygota</taxon>
        <taxon>Hymenoptera</taxon>
        <taxon>Apocrita</taxon>
        <taxon>Aculeata</taxon>
        <taxon>Apoidea</taxon>
        <taxon>Anthophila</taxon>
        <taxon>Apidae</taxon>
        <taxon>Melipona</taxon>
    </lineage>
</organism>
<evidence type="ECO:0000313" key="1">
    <source>
        <dbReference type="EMBL" id="KAK1128727.1"/>
    </source>
</evidence>
<name>A0AA40KQA3_9HYME</name>
<dbReference type="EMBL" id="JAHYIQ010000009">
    <property type="protein sequence ID" value="KAK1128727.1"/>
    <property type="molecule type" value="Genomic_DNA"/>
</dbReference>
<reference evidence="1" key="1">
    <citation type="submission" date="2021-10" db="EMBL/GenBank/DDBJ databases">
        <title>Melipona bicolor Genome sequencing and assembly.</title>
        <authorList>
            <person name="Araujo N.S."/>
            <person name="Arias M.C."/>
        </authorList>
    </citation>
    <scope>NUCLEOTIDE SEQUENCE</scope>
    <source>
        <strain evidence="1">USP_2M_L1-L4_2017</strain>
        <tissue evidence="1">Whole body</tissue>
    </source>
</reference>
<sequence length="197" mass="22566">MTAFGVPRTVLAGENGAHRLDDRPASLVVSFSSTSENWSRGGLVYSIVVAAETPSPRPFLFFFSFFFPPVVENSVSVALGKMNHQHAVFLSKRSTCRGHSLKILEAYDELLLFYQKWRFDRSRYCIVPRCLDELLPFRRKNALTALSSTPGEERFQSWVGDAEYGVRRFCYCKLCRLYVLCRHCKLSSGNVYFFFLS</sequence>
<proteinExistence type="predicted"/>
<evidence type="ECO:0000313" key="2">
    <source>
        <dbReference type="Proteomes" id="UP001177670"/>
    </source>
</evidence>
<dbReference type="AlphaFoldDB" id="A0AA40KQA3"/>
<accession>A0AA40KQA3</accession>
<dbReference type="Proteomes" id="UP001177670">
    <property type="component" value="Unassembled WGS sequence"/>
</dbReference>
<keyword evidence="2" id="KW-1185">Reference proteome</keyword>
<comment type="caution">
    <text evidence="1">The sequence shown here is derived from an EMBL/GenBank/DDBJ whole genome shotgun (WGS) entry which is preliminary data.</text>
</comment>
<protein>
    <submittedName>
        <fullName evidence="1">Uncharacterized protein</fullName>
    </submittedName>
</protein>